<gene>
    <name evidence="1" type="ORF">GPM19_12850</name>
</gene>
<evidence type="ECO:0000313" key="2">
    <source>
        <dbReference type="Proteomes" id="UP000437638"/>
    </source>
</evidence>
<name>A0A7X3H206_9GAMM</name>
<organism evidence="1 2">
    <name type="scientific">Vreelandella zhuhanensis</name>
    <dbReference type="NCBI Taxonomy" id="2684210"/>
    <lineage>
        <taxon>Bacteria</taxon>
        <taxon>Pseudomonadati</taxon>
        <taxon>Pseudomonadota</taxon>
        <taxon>Gammaproteobacteria</taxon>
        <taxon>Oceanospirillales</taxon>
        <taxon>Halomonadaceae</taxon>
        <taxon>Vreelandella</taxon>
    </lineage>
</organism>
<accession>A0A7X3H206</accession>
<evidence type="ECO:0000313" key="1">
    <source>
        <dbReference type="EMBL" id="MWJ29075.1"/>
    </source>
</evidence>
<comment type="caution">
    <text evidence="1">The sequence shown here is derived from an EMBL/GenBank/DDBJ whole genome shotgun (WGS) entry which is preliminary data.</text>
</comment>
<protein>
    <submittedName>
        <fullName evidence="1">Uncharacterized protein</fullName>
    </submittedName>
</protein>
<dbReference type="RefSeq" id="WP_160419412.1">
    <property type="nucleotide sequence ID" value="NZ_WTKP01000009.1"/>
</dbReference>
<proteinExistence type="predicted"/>
<dbReference type="EMBL" id="WTKP01000009">
    <property type="protein sequence ID" value="MWJ29075.1"/>
    <property type="molecule type" value="Genomic_DNA"/>
</dbReference>
<dbReference type="AlphaFoldDB" id="A0A7X3H206"/>
<sequence length="59" mass="6620">MLLHETLRGHSRGGWQPAADRSTLQEHLTLLEARAEHRQGPWLLPGGPSVLDPYLVLQL</sequence>
<dbReference type="Proteomes" id="UP000437638">
    <property type="component" value="Unassembled WGS sequence"/>
</dbReference>
<reference evidence="1 2" key="1">
    <citation type="submission" date="2019-12" db="EMBL/GenBank/DDBJ databases">
        <title>Halomonas rutogse sp. nov. isolated from two lakes on Tibetan Plateau.</title>
        <authorList>
            <person name="Gao P."/>
        </authorList>
    </citation>
    <scope>NUCLEOTIDE SEQUENCE [LARGE SCALE GENOMIC DNA]</scope>
    <source>
        <strain evidence="1 2">ZH2S</strain>
    </source>
</reference>
<keyword evidence="2" id="KW-1185">Reference proteome</keyword>